<sequence>MAQYVQQLTVFLFQTWYTVNKKKWGLNMLKSWTPGEEPDKDEMKVQLEKTRNRLYDLQMKIKEHKLPVLVLFEGWSAAGKGSMIGKVIRNIDPRFFKVATMSAPTEEEVRRPFLYRYMKQIPEEGKFTFLDSGWMEQTVKEVLNGELEGDAYERCIESIRRFERQLTDNGYLVLKFFMEIDKDEQEKRMKKLLSKDDTKWRVTGFDKWQNKHYKKCENVFDRYMKDTNMSSSPWYIIDAKDKKWAELQVMDTLVSSIEVALQNQSHSVPILQNVFPLVKMPKLKDVELEGKTIDEEEYQKELKKLQAKLGELHNRLYRKRVPVIITYEGWDAAGKGGNIKRIAGALDPRGYEVQPIASPEPHEKARHYLWRFWTRLPKDGHIAIFDRTWYGRVMVERLEGFCSENDWKRAYNEMNEFEKELHDWGAVIIKFWVQIDKDTQLERFNDRQNNPEKRWKITDEDWRNREKWDQYEEAVDEMLKKTSTTFAPWHILESVDKKYARIKALKIVIEEIEKALK</sequence>
<reference evidence="3 4" key="1">
    <citation type="submission" date="2007-03" db="EMBL/GenBank/DDBJ databases">
        <authorList>
            <person name="Fulton L."/>
            <person name="Clifton S."/>
            <person name="Fulton B."/>
            <person name="Xu J."/>
            <person name="Minx P."/>
            <person name="Pepin K.H."/>
            <person name="Johnson M."/>
            <person name="Thiruvilangam P."/>
            <person name="Bhonagiri V."/>
            <person name="Nash W.E."/>
            <person name="Mardis E.R."/>
            <person name="Wilson R.K."/>
        </authorList>
    </citation>
    <scope>NUCLEOTIDE SEQUENCE [LARGE SCALE GENOMIC DNA]</scope>
    <source>
        <strain evidence="3 4">ATCC 29174</strain>
    </source>
</reference>
<evidence type="ECO:0000313" key="3">
    <source>
        <dbReference type="EMBL" id="EDM88083.1"/>
    </source>
</evidence>
<dbReference type="InterPro" id="IPR027417">
    <property type="entry name" value="P-loop_NTPase"/>
</dbReference>
<dbReference type="Gene3D" id="3.40.50.300">
    <property type="entry name" value="P-loop containing nucleotide triphosphate hydrolases"/>
    <property type="match status" value="2"/>
</dbReference>
<dbReference type="EMBL" id="AAVO02000004">
    <property type="protein sequence ID" value="EDM88083.1"/>
    <property type="molecule type" value="Genomic_DNA"/>
</dbReference>
<dbReference type="PANTHER" id="PTHR34383:SF3">
    <property type="entry name" value="POLYPHOSPHATE:AMP PHOSPHOTRANSFERASE"/>
    <property type="match status" value="1"/>
</dbReference>
<feature type="domain" description="Polyphosphate kinase-2-related" evidence="2">
    <location>
        <begin position="293"/>
        <end position="515"/>
    </location>
</feature>
<comment type="caution">
    <text evidence="3">The sequence shown here is derived from an EMBL/GenBank/DDBJ whole genome shotgun (WGS) entry which is preliminary data.</text>
</comment>
<dbReference type="SUPFAM" id="SSF52540">
    <property type="entry name" value="P-loop containing nucleoside triphosphate hydrolases"/>
    <property type="match status" value="2"/>
</dbReference>
<keyword evidence="3" id="KW-0808">Transferase</keyword>
<dbReference type="GO" id="GO:0006797">
    <property type="term" value="P:polyphosphate metabolic process"/>
    <property type="evidence" value="ECO:0007669"/>
    <property type="project" value="InterPro"/>
</dbReference>
<dbReference type="InterPro" id="IPR022488">
    <property type="entry name" value="PPK2-related"/>
</dbReference>
<dbReference type="Proteomes" id="UP000006002">
    <property type="component" value="Unassembled WGS sequence"/>
</dbReference>
<dbReference type="GO" id="GO:0043751">
    <property type="term" value="F:polyphosphate:AMP phosphotransferase activity"/>
    <property type="evidence" value="ECO:0007669"/>
    <property type="project" value="InterPro"/>
</dbReference>
<dbReference type="EC" id="2.7.4.-" evidence="3"/>
<dbReference type="eggNOG" id="COG2326">
    <property type="taxonomic scope" value="Bacteria"/>
</dbReference>
<dbReference type="PANTHER" id="PTHR34383">
    <property type="entry name" value="POLYPHOSPHATE:AMP PHOSPHOTRANSFERASE-RELATED"/>
    <property type="match status" value="1"/>
</dbReference>
<gene>
    <name evidence="3" type="primary">pap</name>
    <name evidence="3" type="ORF">RUMOBE_01503</name>
</gene>
<feature type="domain" description="Polyphosphate kinase-2-related" evidence="2">
    <location>
        <begin position="39"/>
        <end position="262"/>
    </location>
</feature>
<evidence type="ECO:0000313" key="4">
    <source>
        <dbReference type="Proteomes" id="UP000006002"/>
    </source>
</evidence>
<dbReference type="InterPro" id="IPR022489">
    <property type="entry name" value="PolyP_AMP_Tfrase"/>
</dbReference>
<protein>
    <submittedName>
        <fullName evidence="3">Polyphosphate:AMP phosphotransferase</fullName>
        <ecNumber evidence="3">2.7.4.-</ecNumber>
    </submittedName>
</protein>
<name>A5ZR76_9FIRM</name>
<dbReference type="HOGENOM" id="CLU_033786_0_2_9"/>
<proteinExistence type="predicted"/>
<dbReference type="Pfam" id="PF03976">
    <property type="entry name" value="PPK2"/>
    <property type="match status" value="2"/>
</dbReference>
<feature type="coiled-coil region" evidence="1">
    <location>
        <begin position="288"/>
        <end position="315"/>
    </location>
</feature>
<evidence type="ECO:0000259" key="2">
    <source>
        <dbReference type="Pfam" id="PF03976"/>
    </source>
</evidence>
<reference evidence="3 4" key="2">
    <citation type="submission" date="2007-04" db="EMBL/GenBank/DDBJ databases">
        <title>Draft genome sequence of Ruminococcus obeum (ATCC 29174).</title>
        <authorList>
            <person name="Sudarsanam P."/>
            <person name="Ley R."/>
            <person name="Guruge J."/>
            <person name="Turnbaugh P.J."/>
            <person name="Mahowald M."/>
            <person name="Liep D."/>
            <person name="Gordon J."/>
        </authorList>
    </citation>
    <scope>NUCLEOTIDE SEQUENCE [LARGE SCALE GENOMIC DNA]</scope>
    <source>
        <strain evidence="3 4">ATCC 29174</strain>
    </source>
</reference>
<evidence type="ECO:0000256" key="1">
    <source>
        <dbReference type="SAM" id="Coils"/>
    </source>
</evidence>
<dbReference type="AlphaFoldDB" id="A5ZR76"/>
<dbReference type="NCBIfam" id="TIGR03708">
    <property type="entry name" value="poly_P_AMP_trns"/>
    <property type="match status" value="1"/>
</dbReference>
<keyword evidence="1" id="KW-0175">Coiled coil</keyword>
<accession>A5ZR76</accession>
<organism evidence="3 4">
    <name type="scientific">Blautia obeum ATCC 29174</name>
    <dbReference type="NCBI Taxonomy" id="411459"/>
    <lineage>
        <taxon>Bacteria</taxon>
        <taxon>Bacillati</taxon>
        <taxon>Bacillota</taxon>
        <taxon>Clostridia</taxon>
        <taxon>Lachnospirales</taxon>
        <taxon>Lachnospiraceae</taxon>
        <taxon>Blautia</taxon>
    </lineage>
</organism>